<dbReference type="AlphaFoldDB" id="A0A0A2A1I4"/>
<accession>A0A0A2A1I4</accession>
<dbReference type="STRING" id="93057.EU95_1216"/>
<comment type="caution">
    <text evidence="2">The sequence shown here is derived from an EMBL/GenBank/DDBJ whole genome shotgun (WGS) entry which is preliminary data.</text>
</comment>
<dbReference type="Proteomes" id="UP000030355">
    <property type="component" value="Unassembled WGS sequence"/>
</dbReference>
<evidence type="ECO:0000256" key="1">
    <source>
        <dbReference type="SAM" id="Phobius"/>
    </source>
</evidence>
<feature type="transmembrane region" description="Helical" evidence="1">
    <location>
        <begin position="14"/>
        <end position="33"/>
    </location>
</feature>
<sequence>MGFLNDLWNNQPNILIGVALATFVLLGIYTKLLDIYQ</sequence>
<keyword evidence="1" id="KW-0472">Membrane</keyword>
<name>A0A0A2A1I4_PROMR</name>
<proteinExistence type="predicted"/>
<keyword evidence="1" id="KW-0812">Transmembrane</keyword>
<protein>
    <submittedName>
        <fullName evidence="2">Uncharacterized protein</fullName>
    </submittedName>
</protein>
<keyword evidence="1" id="KW-1133">Transmembrane helix</keyword>
<evidence type="ECO:0000313" key="2">
    <source>
        <dbReference type="EMBL" id="KGF95737.1"/>
    </source>
</evidence>
<organism evidence="2 3">
    <name type="scientific">Prochlorococcus marinus str. MIT 9201</name>
    <dbReference type="NCBI Taxonomy" id="93057"/>
    <lineage>
        <taxon>Bacteria</taxon>
        <taxon>Bacillati</taxon>
        <taxon>Cyanobacteriota</taxon>
        <taxon>Cyanophyceae</taxon>
        <taxon>Synechococcales</taxon>
        <taxon>Prochlorococcaceae</taxon>
        <taxon>Prochlorococcus</taxon>
    </lineage>
</organism>
<gene>
    <name evidence="2" type="ORF">EU95_1216</name>
</gene>
<reference evidence="3" key="1">
    <citation type="journal article" date="2014" name="Sci. Data">
        <title>Genomes of diverse isolates of the marine cyanobacterium Prochlorococcus.</title>
        <authorList>
            <person name="Biller S."/>
            <person name="Berube P."/>
            <person name="Thompson J."/>
            <person name="Kelly L."/>
            <person name="Roggensack S."/>
            <person name="Awad L."/>
            <person name="Roache-Johnson K."/>
            <person name="Ding H."/>
            <person name="Giovannoni S.J."/>
            <person name="Moore L.R."/>
            <person name="Chisholm S.W."/>
        </authorList>
    </citation>
    <scope>NUCLEOTIDE SEQUENCE [LARGE SCALE GENOMIC DNA]</scope>
    <source>
        <strain evidence="3">MIT 9201</strain>
    </source>
</reference>
<evidence type="ECO:0000313" key="3">
    <source>
        <dbReference type="Proteomes" id="UP000030355"/>
    </source>
</evidence>
<dbReference type="EMBL" id="JNAL01000013">
    <property type="protein sequence ID" value="KGF95737.1"/>
    <property type="molecule type" value="Genomic_DNA"/>
</dbReference>